<feature type="coiled-coil region" evidence="1">
    <location>
        <begin position="292"/>
        <end position="336"/>
    </location>
</feature>
<evidence type="ECO:0000259" key="3">
    <source>
        <dbReference type="Pfam" id="PF01145"/>
    </source>
</evidence>
<dbReference type="InterPro" id="IPR001107">
    <property type="entry name" value="Band_7"/>
</dbReference>
<keyword evidence="4" id="KW-0378">Hydrolase</keyword>
<gene>
    <name evidence="4" type="ORF">IW256_007919</name>
</gene>
<comment type="caution">
    <text evidence="4">The sequence shown here is derived from an EMBL/GenBank/DDBJ whole genome shotgun (WGS) entry which is preliminary data.</text>
</comment>
<feature type="domain" description="Band 7" evidence="3">
    <location>
        <begin position="88"/>
        <end position="274"/>
    </location>
</feature>
<sequence length="487" mass="53146">MSGPDPGNTYLQQVVAQQAVLEDDLKARRGPSGAAMPPPSPGSAPPAGPLAKRERALGGGAPGDRGGSAPGPVDVRISGFWRWKNVLVPPNAFVVHTRRGRERPLHIGLGVSFRFNPATDSFLVVPGATQTILINAYCICKELQGVLVQGYVQWIIQDFSVAYRKLDFGDDEDPMRLVNLQLKEQAEAAIKDKVSTMGVRDVLSDKQPIIEELTARLRAVAEGEDHSDQGLGLRIVTVQIKEAVVSSSRLWENLQKPYRSEQAQIARLAELQAEEAIAQREMAAGRLKETQRLEYERELAELRARNEAERFDTDTAEKLRRTRREHDDAREVAELKAETTRHALRMERERHAEEAETGRLRIEREQELKLLEAEGELAVARARTEAHHQQSLMKLERDRARAGIENERTPASVQADLIRALPGIVEKLPKPAEVRSVTIGGADPTGLPGLLAQLAAVVGALREVTGGGGGAGGETGGTPGGERRTGG</sequence>
<dbReference type="Proteomes" id="UP000614047">
    <property type="component" value="Unassembled WGS sequence"/>
</dbReference>
<dbReference type="Pfam" id="PF01145">
    <property type="entry name" value="Band_7"/>
    <property type="match status" value="1"/>
</dbReference>
<proteinExistence type="predicted"/>
<feature type="compositionally biased region" description="Gly residues" evidence="2">
    <location>
        <begin position="57"/>
        <end position="69"/>
    </location>
</feature>
<accession>A0A931DTY0</accession>
<evidence type="ECO:0000256" key="1">
    <source>
        <dbReference type="SAM" id="Coils"/>
    </source>
</evidence>
<dbReference type="EMBL" id="JADOUA010000001">
    <property type="protein sequence ID" value="MBG6093806.1"/>
    <property type="molecule type" value="Genomic_DNA"/>
</dbReference>
<organism evidence="4 5">
    <name type="scientific">Actinomadura viridis</name>
    <dbReference type="NCBI Taxonomy" id="58110"/>
    <lineage>
        <taxon>Bacteria</taxon>
        <taxon>Bacillati</taxon>
        <taxon>Actinomycetota</taxon>
        <taxon>Actinomycetes</taxon>
        <taxon>Streptosporangiales</taxon>
        <taxon>Thermomonosporaceae</taxon>
        <taxon>Actinomadura</taxon>
    </lineage>
</organism>
<feature type="region of interest" description="Disordered" evidence="2">
    <location>
        <begin position="20"/>
        <end position="71"/>
    </location>
</feature>
<dbReference type="Gene3D" id="3.30.479.30">
    <property type="entry name" value="Band 7 domain"/>
    <property type="match status" value="1"/>
</dbReference>
<protein>
    <submittedName>
        <fullName evidence="4">Regulator of protease activity HflC (Stomatin/prohibitin superfamily)</fullName>
    </submittedName>
</protein>
<keyword evidence="5" id="KW-1185">Reference proteome</keyword>
<dbReference type="GO" id="GO:0008233">
    <property type="term" value="F:peptidase activity"/>
    <property type="evidence" value="ECO:0007669"/>
    <property type="project" value="UniProtKB-KW"/>
</dbReference>
<evidence type="ECO:0000313" key="4">
    <source>
        <dbReference type="EMBL" id="MBG6093806.1"/>
    </source>
</evidence>
<dbReference type="RefSeq" id="WP_197015816.1">
    <property type="nucleotide sequence ID" value="NZ_BAABES010000003.1"/>
</dbReference>
<name>A0A931DTY0_9ACTN</name>
<evidence type="ECO:0000256" key="2">
    <source>
        <dbReference type="SAM" id="MobiDB-lite"/>
    </source>
</evidence>
<keyword evidence="1" id="KW-0175">Coiled coil</keyword>
<feature type="compositionally biased region" description="Pro residues" evidence="2">
    <location>
        <begin position="36"/>
        <end position="48"/>
    </location>
</feature>
<dbReference type="SUPFAM" id="SSF117892">
    <property type="entry name" value="Band 7/SPFH domain"/>
    <property type="match status" value="1"/>
</dbReference>
<feature type="region of interest" description="Disordered" evidence="2">
    <location>
        <begin position="465"/>
        <end position="487"/>
    </location>
</feature>
<dbReference type="InterPro" id="IPR036013">
    <property type="entry name" value="Band_7/SPFH_dom_sf"/>
</dbReference>
<dbReference type="GO" id="GO:0006508">
    <property type="term" value="P:proteolysis"/>
    <property type="evidence" value="ECO:0007669"/>
    <property type="project" value="UniProtKB-KW"/>
</dbReference>
<feature type="compositionally biased region" description="Gly residues" evidence="2">
    <location>
        <begin position="465"/>
        <end position="480"/>
    </location>
</feature>
<evidence type="ECO:0000313" key="5">
    <source>
        <dbReference type="Proteomes" id="UP000614047"/>
    </source>
</evidence>
<dbReference type="AlphaFoldDB" id="A0A931DTY0"/>
<keyword evidence="4" id="KW-0645">Protease</keyword>
<reference evidence="4" key="1">
    <citation type="submission" date="2020-11" db="EMBL/GenBank/DDBJ databases">
        <title>Sequencing the genomes of 1000 actinobacteria strains.</title>
        <authorList>
            <person name="Klenk H.-P."/>
        </authorList>
    </citation>
    <scope>NUCLEOTIDE SEQUENCE</scope>
    <source>
        <strain evidence="4">DSM 43175</strain>
    </source>
</reference>